<organism evidence="1">
    <name type="scientific">Ixodes ricinus</name>
    <name type="common">Common tick</name>
    <name type="synonym">Acarus ricinus</name>
    <dbReference type="NCBI Taxonomy" id="34613"/>
    <lineage>
        <taxon>Eukaryota</taxon>
        <taxon>Metazoa</taxon>
        <taxon>Ecdysozoa</taxon>
        <taxon>Arthropoda</taxon>
        <taxon>Chelicerata</taxon>
        <taxon>Arachnida</taxon>
        <taxon>Acari</taxon>
        <taxon>Parasitiformes</taxon>
        <taxon>Ixodida</taxon>
        <taxon>Ixodoidea</taxon>
        <taxon>Ixodidae</taxon>
        <taxon>Ixodinae</taxon>
        <taxon>Ixodes</taxon>
    </lineage>
</organism>
<evidence type="ECO:0000313" key="1">
    <source>
        <dbReference type="EMBL" id="JAR90554.1"/>
    </source>
</evidence>
<name>A0A147BIJ9_IXORI</name>
<dbReference type="AlphaFoldDB" id="A0A147BIJ9"/>
<sequence length="84" mass="9644">EHAASLIQSPFGHFAVHCSRCVCTPLFNDSAILGRHSKETTREIHEVYVIKTKGEDKCISERSLTLTDKERLYYLDKDGTWKMT</sequence>
<protein>
    <submittedName>
        <fullName evidence="1">Putative tick transposon</fullName>
    </submittedName>
</protein>
<dbReference type="EMBL" id="GEGO01004850">
    <property type="protein sequence ID" value="JAR90554.1"/>
    <property type="molecule type" value="Transcribed_RNA"/>
</dbReference>
<feature type="non-terminal residue" evidence="1">
    <location>
        <position position="1"/>
    </location>
</feature>
<accession>A0A147BIJ9</accession>
<reference evidence="1" key="1">
    <citation type="journal article" date="2018" name="PLoS Negl. Trop. Dis.">
        <title>Sialome diversity of ticks revealed by RNAseq of single tick salivary glands.</title>
        <authorList>
            <person name="Perner J."/>
            <person name="Kropackova S."/>
            <person name="Kopacek P."/>
            <person name="Ribeiro J.M."/>
        </authorList>
    </citation>
    <scope>NUCLEOTIDE SEQUENCE</scope>
    <source>
        <strain evidence="1">Siblings of single egg batch collected in Ceske Budejovice</strain>
        <tissue evidence="1">Salivary glands</tissue>
    </source>
</reference>
<proteinExistence type="predicted"/>